<evidence type="ECO:0000256" key="2">
    <source>
        <dbReference type="ARBA" id="ARBA00010211"/>
    </source>
</evidence>
<accession>A0A9X8D4U2</accession>
<evidence type="ECO:0000259" key="4">
    <source>
        <dbReference type="Pfam" id="PF01557"/>
    </source>
</evidence>
<dbReference type="Proteomes" id="UP000265619">
    <property type="component" value="Unassembled WGS sequence"/>
</dbReference>
<proteinExistence type="inferred from homology"/>
<organism evidence="5 6">
    <name type="scientific">Acidovorax cavernicola</name>
    <dbReference type="NCBI Taxonomy" id="1675792"/>
    <lineage>
        <taxon>Bacteria</taxon>
        <taxon>Pseudomonadati</taxon>
        <taxon>Pseudomonadota</taxon>
        <taxon>Betaproteobacteria</taxon>
        <taxon>Burkholderiales</taxon>
        <taxon>Comamonadaceae</taxon>
        <taxon>Acidovorax</taxon>
    </lineage>
</organism>
<protein>
    <submittedName>
        <fullName evidence="5">4-hydroxyphenylacetate isomerase</fullName>
    </submittedName>
</protein>
<gene>
    <name evidence="5" type="ORF">D3H34_14270</name>
</gene>
<dbReference type="SUPFAM" id="SSF56529">
    <property type="entry name" value="FAH"/>
    <property type="match status" value="1"/>
</dbReference>
<dbReference type="GO" id="GO:0044281">
    <property type="term" value="P:small molecule metabolic process"/>
    <property type="evidence" value="ECO:0007669"/>
    <property type="project" value="UniProtKB-ARBA"/>
</dbReference>
<name>A0A9X8D4U2_9BURK</name>
<evidence type="ECO:0000313" key="6">
    <source>
        <dbReference type="Proteomes" id="UP000265619"/>
    </source>
</evidence>
<evidence type="ECO:0000256" key="3">
    <source>
        <dbReference type="ARBA" id="ARBA00022723"/>
    </source>
</evidence>
<dbReference type="InterPro" id="IPR011234">
    <property type="entry name" value="Fumarylacetoacetase-like_C"/>
</dbReference>
<dbReference type="RefSeq" id="WP_119554169.1">
    <property type="nucleotide sequence ID" value="NZ_QXMN01000015.1"/>
</dbReference>
<dbReference type="Pfam" id="PF01557">
    <property type="entry name" value="FAA_hydrolase"/>
    <property type="match status" value="1"/>
</dbReference>
<keyword evidence="6" id="KW-1185">Reference proteome</keyword>
<dbReference type="OrthoDB" id="9805307at2"/>
<reference evidence="5 6" key="1">
    <citation type="submission" date="2018-09" db="EMBL/GenBank/DDBJ databases">
        <title>Acidovorax cavernicola nov. sp. isolated from Gruta de las Maravillas (Aracena, Spain).</title>
        <authorList>
            <person name="Jurado V."/>
            <person name="Gutierrez-Patricio S."/>
            <person name="Gonzalez-Pimentel J.L."/>
            <person name="Miller A.Z."/>
            <person name="Laiz L."/>
            <person name="Saiz-Jimenez C."/>
        </authorList>
    </citation>
    <scope>NUCLEOTIDE SEQUENCE [LARGE SCALE GENOMIC DNA]</scope>
    <source>
        <strain evidence="5 6">1011MAR4D40.2</strain>
    </source>
</reference>
<evidence type="ECO:0000313" key="5">
    <source>
        <dbReference type="EMBL" id="RIX79633.1"/>
    </source>
</evidence>
<dbReference type="GO" id="GO:0046872">
    <property type="term" value="F:metal ion binding"/>
    <property type="evidence" value="ECO:0007669"/>
    <property type="project" value="UniProtKB-KW"/>
</dbReference>
<dbReference type="GO" id="GO:0016853">
    <property type="term" value="F:isomerase activity"/>
    <property type="evidence" value="ECO:0007669"/>
    <property type="project" value="UniProtKB-KW"/>
</dbReference>
<keyword evidence="5" id="KW-0413">Isomerase</keyword>
<comment type="cofactor">
    <cofactor evidence="1">
        <name>Mg(2+)</name>
        <dbReference type="ChEBI" id="CHEBI:18420"/>
    </cofactor>
</comment>
<dbReference type="InterPro" id="IPR036663">
    <property type="entry name" value="Fumarylacetoacetase_C_sf"/>
</dbReference>
<dbReference type="PANTHER" id="PTHR42796">
    <property type="entry name" value="FUMARYLACETOACETATE HYDROLASE DOMAIN-CONTAINING PROTEIN 2A-RELATED"/>
    <property type="match status" value="1"/>
</dbReference>
<sequence length="229" mass="24529">MSEIRSTAAIEPQPPTVYGVLLNDRATHQRMEAAFHGAPYKAPPKAPVLYIKPVNTHVAPGAQVRVPADPGVVQVNPTLGLVLGRAATRVGVDDALTFVAGCRIACDLSLPHESVYRPAIRQRCRDGFLPMSEVLPLADSLSIEQLQVRTFVNEVEVDRRDFSSLVRPLAQLLADVTAFMTLDAGDVMLLGGADRSPLARAGDVVRVEVEGLGSLSFQLVAESVQGDQA</sequence>
<dbReference type="Gene3D" id="3.90.850.10">
    <property type="entry name" value="Fumarylacetoacetase-like, C-terminal domain"/>
    <property type="match status" value="1"/>
</dbReference>
<evidence type="ECO:0000256" key="1">
    <source>
        <dbReference type="ARBA" id="ARBA00001946"/>
    </source>
</evidence>
<comment type="caution">
    <text evidence="5">The sequence shown here is derived from an EMBL/GenBank/DDBJ whole genome shotgun (WGS) entry which is preliminary data.</text>
</comment>
<comment type="similarity">
    <text evidence="2">Belongs to the FAH family.</text>
</comment>
<dbReference type="InterPro" id="IPR051121">
    <property type="entry name" value="FAH"/>
</dbReference>
<dbReference type="AlphaFoldDB" id="A0A9X8D4U2"/>
<dbReference type="EMBL" id="QXMN01000015">
    <property type="protein sequence ID" value="RIX79633.1"/>
    <property type="molecule type" value="Genomic_DNA"/>
</dbReference>
<feature type="domain" description="Fumarylacetoacetase-like C-terminal" evidence="4">
    <location>
        <begin position="16"/>
        <end position="219"/>
    </location>
</feature>
<dbReference type="PANTHER" id="PTHR42796:SF4">
    <property type="entry name" value="FUMARYLACETOACETATE HYDROLASE DOMAIN-CONTAINING PROTEIN 2A"/>
    <property type="match status" value="1"/>
</dbReference>
<keyword evidence="3" id="KW-0479">Metal-binding</keyword>